<comment type="caution">
    <text evidence="2">The sequence shown here is derived from an EMBL/GenBank/DDBJ whole genome shotgun (WGS) entry which is preliminary data.</text>
</comment>
<evidence type="ECO:0000313" key="3">
    <source>
        <dbReference type="Proteomes" id="UP000307756"/>
    </source>
</evidence>
<dbReference type="EMBL" id="SWBM01000007">
    <property type="protein sequence ID" value="TKC14925.1"/>
    <property type="molecule type" value="Genomic_DNA"/>
</dbReference>
<dbReference type="RefSeq" id="WP_136833397.1">
    <property type="nucleotide sequence ID" value="NZ_SWBM01000007.1"/>
</dbReference>
<protein>
    <submittedName>
        <fullName evidence="2">Uncharacterized protein</fullName>
    </submittedName>
</protein>
<keyword evidence="1" id="KW-0175">Coiled coil</keyword>
<accession>A0A4U1CXY3</accession>
<evidence type="ECO:0000256" key="1">
    <source>
        <dbReference type="SAM" id="Coils"/>
    </source>
</evidence>
<reference evidence="2 3" key="1">
    <citation type="journal article" date="2011" name="J. Microbiol.">
        <title>Bacillus kyonggiensis sp. nov., isolated from soil of a lettuce field.</title>
        <authorList>
            <person name="Dong K."/>
            <person name="Lee S."/>
        </authorList>
    </citation>
    <scope>NUCLEOTIDE SEQUENCE [LARGE SCALE GENOMIC DNA]</scope>
    <source>
        <strain evidence="2 3">NB22</strain>
    </source>
</reference>
<proteinExistence type="predicted"/>
<evidence type="ECO:0000313" key="2">
    <source>
        <dbReference type="EMBL" id="TKC14925.1"/>
    </source>
</evidence>
<dbReference type="AlphaFoldDB" id="A0A4U1CXY3"/>
<name>A0A4U1CXY3_9BACI</name>
<sequence>MFTSKKHFRLIEEEKKELQEKLEKIYSECQEKEKFFEVFLEKFKTELSETIEQHEIVNNQHHVMKDLVAEIKKRFDTVNQISQASLDNSYSFFKKEKG</sequence>
<gene>
    <name evidence="2" type="ORF">FA727_20690</name>
</gene>
<keyword evidence="3" id="KW-1185">Reference proteome</keyword>
<dbReference type="Proteomes" id="UP000307756">
    <property type="component" value="Unassembled WGS sequence"/>
</dbReference>
<organism evidence="2 3">
    <name type="scientific">Robertmurraya kyonggiensis</name>
    <dbReference type="NCBI Taxonomy" id="1037680"/>
    <lineage>
        <taxon>Bacteria</taxon>
        <taxon>Bacillati</taxon>
        <taxon>Bacillota</taxon>
        <taxon>Bacilli</taxon>
        <taxon>Bacillales</taxon>
        <taxon>Bacillaceae</taxon>
        <taxon>Robertmurraya</taxon>
    </lineage>
</organism>
<feature type="coiled-coil region" evidence="1">
    <location>
        <begin position="8"/>
        <end position="60"/>
    </location>
</feature>